<name>A0ABV6BTH4_9FLAO</name>
<keyword evidence="2" id="KW-1185">Reference proteome</keyword>
<dbReference type="EMBL" id="JBHLYW010000008">
    <property type="protein sequence ID" value="MFC0077354.1"/>
    <property type="molecule type" value="Genomic_DNA"/>
</dbReference>
<evidence type="ECO:0000313" key="2">
    <source>
        <dbReference type="Proteomes" id="UP001589734"/>
    </source>
</evidence>
<accession>A0ABV6BTH4</accession>
<sequence length="207" mass="23777">MKKIKILIWLLSLTLIACQEQKKPIEKAKPSKEEKEIPTAQHDDLNDFVGQYEYKHIDNPDENLLLVLKKTNPNDIPGFEGFSWEEKNEKGENVEVTLTGLLYGNSDLFDEAREGYYPGFFVIAVQAEPFEDYALKISIRLEPSDVLEKPVRPPLKTTQEALKKGNKAWQVTDLKIFTDLILEIKSPNELLLKSDSGQDDKLFRKIK</sequence>
<dbReference type="Proteomes" id="UP001589734">
    <property type="component" value="Unassembled WGS sequence"/>
</dbReference>
<dbReference type="PROSITE" id="PS51257">
    <property type="entry name" value="PROKAR_LIPOPROTEIN"/>
    <property type="match status" value="1"/>
</dbReference>
<gene>
    <name evidence="1" type="ORF">ACFFLS_09910</name>
</gene>
<protein>
    <recommendedName>
        <fullName evidence="3">Lipoprotein</fullName>
    </recommendedName>
</protein>
<proteinExistence type="predicted"/>
<organism evidence="1 2">
    <name type="scientific">Flavobacterium procerum</name>
    <dbReference type="NCBI Taxonomy" id="1455569"/>
    <lineage>
        <taxon>Bacteria</taxon>
        <taxon>Pseudomonadati</taxon>
        <taxon>Bacteroidota</taxon>
        <taxon>Flavobacteriia</taxon>
        <taxon>Flavobacteriales</taxon>
        <taxon>Flavobacteriaceae</taxon>
        <taxon>Flavobacterium</taxon>
    </lineage>
</organism>
<evidence type="ECO:0008006" key="3">
    <source>
        <dbReference type="Google" id="ProtNLM"/>
    </source>
</evidence>
<dbReference type="RefSeq" id="WP_379685161.1">
    <property type="nucleotide sequence ID" value="NZ_JBHLYW010000008.1"/>
</dbReference>
<comment type="caution">
    <text evidence="1">The sequence shown here is derived from an EMBL/GenBank/DDBJ whole genome shotgun (WGS) entry which is preliminary data.</text>
</comment>
<reference evidence="1 2" key="1">
    <citation type="submission" date="2024-09" db="EMBL/GenBank/DDBJ databases">
        <authorList>
            <person name="Sun Q."/>
            <person name="Mori K."/>
        </authorList>
    </citation>
    <scope>NUCLEOTIDE SEQUENCE [LARGE SCALE GENOMIC DNA]</scope>
    <source>
        <strain evidence="1 2">CGMCC 1.12926</strain>
    </source>
</reference>
<evidence type="ECO:0000313" key="1">
    <source>
        <dbReference type="EMBL" id="MFC0077354.1"/>
    </source>
</evidence>